<evidence type="ECO:0000259" key="1">
    <source>
        <dbReference type="Pfam" id="PF01493"/>
    </source>
</evidence>
<accession>A0A9D9ENY6</accession>
<proteinExistence type="predicted"/>
<dbReference type="PANTHER" id="PTHR39673">
    <property type="entry name" value="TUNGSTEN FORMYLMETHANOFURAN DEHYDROGENASE, SUBUNIT C (FWDC)"/>
    <property type="match status" value="1"/>
</dbReference>
<sequence>MQTVDIRTEGLAGIKKQTNGEITVTGCMGERYIGCGMKSGVLHVEGTPGNAIAAYLDGGTVYVDGNVQDAAADTMNAGLLAVKGSAGDALAYGMRGGRVYILGDAGYRAGVHMKAYEDNRSILVIGGRTGSFLGEYLAGGVIVVLGLGGADTDITGYFCGNGMYAGTIYLRTQNPPLNLSDKLVRRTVTEEEKAQVLSPIIADFASVFSLPAERCLEGGFTAIEADASKPYSQLYAAV</sequence>
<gene>
    <name evidence="2" type="ORF">IAA96_02985</name>
</gene>
<dbReference type="GO" id="GO:0016491">
    <property type="term" value="F:oxidoreductase activity"/>
    <property type="evidence" value="ECO:0007669"/>
    <property type="project" value="InterPro"/>
</dbReference>
<dbReference type="InterPro" id="IPR002489">
    <property type="entry name" value="Glu_synth_asu_C"/>
</dbReference>
<name>A0A9D9ENY6_9SPIR</name>
<reference evidence="2" key="2">
    <citation type="journal article" date="2021" name="PeerJ">
        <title>Extensive microbial diversity within the chicken gut microbiome revealed by metagenomics and culture.</title>
        <authorList>
            <person name="Gilroy R."/>
            <person name="Ravi A."/>
            <person name="Getino M."/>
            <person name="Pursley I."/>
            <person name="Horton D.L."/>
            <person name="Alikhan N.F."/>
            <person name="Baker D."/>
            <person name="Gharbi K."/>
            <person name="Hall N."/>
            <person name="Watson M."/>
            <person name="Adriaenssens E.M."/>
            <person name="Foster-Nyarko E."/>
            <person name="Jarju S."/>
            <person name="Secka A."/>
            <person name="Antonio M."/>
            <person name="Oren A."/>
            <person name="Chaudhuri R.R."/>
            <person name="La Ragione R."/>
            <person name="Hildebrand F."/>
            <person name="Pallen M.J."/>
        </authorList>
    </citation>
    <scope>NUCLEOTIDE SEQUENCE</scope>
    <source>
        <strain evidence="2">B3-4054</strain>
    </source>
</reference>
<dbReference type="Proteomes" id="UP000823616">
    <property type="component" value="Unassembled WGS sequence"/>
</dbReference>
<dbReference type="AlphaFoldDB" id="A0A9D9ENY6"/>
<dbReference type="SUPFAM" id="SSF69336">
    <property type="entry name" value="Alpha subunit of glutamate synthase, C-terminal domain"/>
    <property type="match status" value="1"/>
</dbReference>
<organism evidence="2 3">
    <name type="scientific">Candidatus Avitreponema avistercoris</name>
    <dbReference type="NCBI Taxonomy" id="2840705"/>
    <lineage>
        <taxon>Bacteria</taxon>
        <taxon>Pseudomonadati</taxon>
        <taxon>Spirochaetota</taxon>
        <taxon>Spirochaetia</taxon>
        <taxon>Spirochaetales</taxon>
        <taxon>Candidatus Avitreponema</taxon>
    </lineage>
</organism>
<dbReference type="EMBL" id="JADIMS010000047">
    <property type="protein sequence ID" value="MBO8450050.1"/>
    <property type="molecule type" value="Genomic_DNA"/>
</dbReference>
<evidence type="ECO:0000313" key="3">
    <source>
        <dbReference type="Proteomes" id="UP000823616"/>
    </source>
</evidence>
<comment type="caution">
    <text evidence="2">The sequence shown here is derived from an EMBL/GenBank/DDBJ whole genome shotgun (WGS) entry which is preliminary data.</text>
</comment>
<dbReference type="Pfam" id="PF01493">
    <property type="entry name" value="GXGXG"/>
    <property type="match status" value="1"/>
</dbReference>
<dbReference type="Gene3D" id="2.160.20.60">
    <property type="entry name" value="Glutamate synthase, alpha subunit, C-terminal domain"/>
    <property type="match status" value="1"/>
</dbReference>
<dbReference type="InterPro" id="IPR036485">
    <property type="entry name" value="Glu_synth_asu_C_sf"/>
</dbReference>
<protein>
    <submittedName>
        <fullName evidence="2">Glutamate synthase</fullName>
    </submittedName>
</protein>
<reference evidence="2" key="1">
    <citation type="submission" date="2020-10" db="EMBL/GenBank/DDBJ databases">
        <authorList>
            <person name="Gilroy R."/>
        </authorList>
    </citation>
    <scope>NUCLEOTIDE SEQUENCE</scope>
    <source>
        <strain evidence="2">B3-4054</strain>
    </source>
</reference>
<evidence type="ECO:0000313" key="2">
    <source>
        <dbReference type="EMBL" id="MBO8450050.1"/>
    </source>
</evidence>
<dbReference type="PANTHER" id="PTHR39673:SF5">
    <property type="entry name" value="TUNGSTEN-CONTAINING FORMYLMETHANOFURAN DEHYDROGENASE 2 SUBUNIT C"/>
    <property type="match status" value="1"/>
</dbReference>
<feature type="domain" description="Glutamate synthase alpha subunit C-terminal" evidence="1">
    <location>
        <begin position="23"/>
        <end position="176"/>
    </location>
</feature>